<dbReference type="SUPFAM" id="SSF53474">
    <property type="entry name" value="alpha/beta-Hydrolases"/>
    <property type="match status" value="1"/>
</dbReference>
<dbReference type="Proteomes" id="UP000268372">
    <property type="component" value="Unassembled WGS sequence"/>
</dbReference>
<dbReference type="Gene3D" id="3.40.50.1820">
    <property type="entry name" value="alpha/beta hydrolase"/>
    <property type="match status" value="1"/>
</dbReference>
<dbReference type="RefSeq" id="WP_124898470.1">
    <property type="nucleotide sequence ID" value="NZ_RQTJ01000004.1"/>
</dbReference>
<comment type="caution">
    <text evidence="1">The sequence shown here is derived from an EMBL/GenBank/DDBJ whole genome shotgun (WGS) entry which is preliminary data.</text>
</comment>
<dbReference type="AlphaFoldDB" id="A0A3P1B537"/>
<accession>A0A3P1B537</accession>
<name>A0A3P1B537_9FLAO</name>
<keyword evidence="1" id="KW-0378">Hydrolase</keyword>
<evidence type="ECO:0000313" key="1">
    <source>
        <dbReference type="EMBL" id="RRA96236.1"/>
    </source>
</evidence>
<dbReference type="OrthoDB" id="659408at2"/>
<dbReference type="GO" id="GO:0016787">
    <property type="term" value="F:hydrolase activity"/>
    <property type="evidence" value="ECO:0007669"/>
    <property type="project" value="UniProtKB-KW"/>
</dbReference>
<gene>
    <name evidence="1" type="ORF">EG242_03160</name>
</gene>
<proteinExistence type="predicted"/>
<evidence type="ECO:0000313" key="2">
    <source>
        <dbReference type="Proteomes" id="UP000268372"/>
    </source>
</evidence>
<dbReference type="EMBL" id="RQTJ01000004">
    <property type="protein sequence ID" value="RRA96236.1"/>
    <property type="molecule type" value="Genomic_DNA"/>
</dbReference>
<organism evidence="1 2">
    <name type="scientific">Paenimyroides viscosum</name>
    <dbReference type="NCBI Taxonomy" id="2488729"/>
    <lineage>
        <taxon>Bacteria</taxon>
        <taxon>Pseudomonadati</taxon>
        <taxon>Bacteroidota</taxon>
        <taxon>Flavobacteriia</taxon>
        <taxon>Flavobacteriales</taxon>
        <taxon>Flavobacteriaceae</taxon>
        <taxon>Paenimyroides</taxon>
    </lineage>
</organism>
<sequence>MKNIYFMPGMAANCDIFENIKLDDSKYNLHFIDWFEPEKDESLQKYSERIALQITLENPILIGVSFGGIIVQEIAKIISVEKVIIISSVKDPSEFPVRIHWAKKWKLYRFFPTSYITLIENVTKKIVSSKKIHQRIDMYHKYLSIRSVNYLDWAFKSVISWENKNPVENVYHLHGTKDHIFPHKRIKNAEFLENGTHVMVLVNAKWINKKLLEILEK</sequence>
<protein>
    <submittedName>
        <fullName evidence="1">Alpha/beta hydrolase</fullName>
    </submittedName>
</protein>
<dbReference type="InterPro" id="IPR029058">
    <property type="entry name" value="AB_hydrolase_fold"/>
</dbReference>
<keyword evidence="2" id="KW-1185">Reference proteome</keyword>
<reference evidence="1 2" key="1">
    <citation type="submission" date="2018-11" db="EMBL/GenBank/DDBJ databases">
        <title>Flavobacterium sp. nov., YIM 102796 draft genome.</title>
        <authorList>
            <person name="Li G."/>
            <person name="Jiang Y."/>
        </authorList>
    </citation>
    <scope>NUCLEOTIDE SEQUENCE [LARGE SCALE GENOMIC DNA]</scope>
    <source>
        <strain evidence="1 2">YIM 102796</strain>
    </source>
</reference>